<dbReference type="OrthoDB" id="9814432at2"/>
<dbReference type="EMBL" id="LSTO01000001">
    <property type="protein sequence ID" value="OWW18929.1"/>
    <property type="molecule type" value="Genomic_DNA"/>
</dbReference>
<dbReference type="NCBIfam" id="NF041023">
    <property type="entry name" value="PP0621_fam"/>
    <property type="match status" value="1"/>
</dbReference>
<feature type="domain" description="MYM-type" evidence="1">
    <location>
        <begin position="41"/>
        <end position="68"/>
    </location>
</feature>
<dbReference type="InterPro" id="IPR049708">
    <property type="entry name" value="PP0621-like"/>
</dbReference>
<dbReference type="Pfam" id="PF06467">
    <property type="entry name" value="zf-FCS"/>
    <property type="match status" value="1"/>
</dbReference>
<organism evidence="2 3">
    <name type="scientific">Noviherbaspirillum denitrificans</name>
    <dbReference type="NCBI Taxonomy" id="1968433"/>
    <lineage>
        <taxon>Bacteria</taxon>
        <taxon>Pseudomonadati</taxon>
        <taxon>Pseudomonadota</taxon>
        <taxon>Betaproteobacteria</taxon>
        <taxon>Burkholderiales</taxon>
        <taxon>Oxalobacteraceae</taxon>
        <taxon>Noviherbaspirillum</taxon>
    </lineage>
</organism>
<dbReference type="InterPro" id="IPR010507">
    <property type="entry name" value="Znf_MYM"/>
</dbReference>
<keyword evidence="3" id="KW-1185">Reference proteome</keyword>
<sequence>MKVLLWVLIAIAVVIWLSYGKKQRVRAERTPAPSPSSPEAMVRCDHCGTYIPASEAVTTSSGKQFCSEEHRLLHATPGPSA</sequence>
<protein>
    <recommendedName>
        <fullName evidence="1">MYM-type domain-containing protein</fullName>
    </recommendedName>
</protein>
<comment type="caution">
    <text evidence="2">The sequence shown here is derived from an EMBL/GenBank/DDBJ whole genome shotgun (WGS) entry which is preliminary data.</text>
</comment>
<evidence type="ECO:0000313" key="2">
    <source>
        <dbReference type="EMBL" id="OWW18929.1"/>
    </source>
</evidence>
<evidence type="ECO:0000259" key="1">
    <source>
        <dbReference type="Pfam" id="PF06467"/>
    </source>
</evidence>
<reference evidence="2 3" key="1">
    <citation type="submission" date="2016-02" db="EMBL/GenBank/DDBJ databases">
        <authorList>
            <person name="Wen L."/>
            <person name="He K."/>
            <person name="Yang H."/>
        </authorList>
    </citation>
    <scope>NUCLEOTIDE SEQUENCE [LARGE SCALE GENOMIC DNA]</scope>
    <source>
        <strain evidence="2 3">TSA40</strain>
    </source>
</reference>
<name>A0A254T8G5_9BURK</name>
<accession>A0A254T8G5</accession>
<proteinExistence type="predicted"/>
<dbReference type="AlphaFoldDB" id="A0A254T8G5"/>
<gene>
    <name evidence="2" type="ORF">AYR66_04950</name>
</gene>
<dbReference type="Proteomes" id="UP000197535">
    <property type="component" value="Unassembled WGS sequence"/>
</dbReference>
<dbReference type="RefSeq" id="WP_088705856.1">
    <property type="nucleotide sequence ID" value="NZ_LSTO01000001.1"/>
</dbReference>
<evidence type="ECO:0000313" key="3">
    <source>
        <dbReference type="Proteomes" id="UP000197535"/>
    </source>
</evidence>
<dbReference type="GO" id="GO:0008270">
    <property type="term" value="F:zinc ion binding"/>
    <property type="evidence" value="ECO:0007669"/>
    <property type="project" value="InterPro"/>
</dbReference>